<dbReference type="Gene3D" id="3.40.190.290">
    <property type="match status" value="1"/>
</dbReference>
<reference evidence="6 7" key="1">
    <citation type="submission" date="2018-05" db="EMBL/GenBank/DDBJ databases">
        <title>The Hungate 1000. A catalogue of reference genomes from the rumen microbiome.</title>
        <authorList>
            <person name="Kelly W."/>
        </authorList>
    </citation>
    <scope>NUCLEOTIDE SEQUENCE [LARGE SCALE GENOMIC DNA]</scope>
    <source>
        <strain evidence="6 7">NLAE-zl-C242</strain>
    </source>
</reference>
<evidence type="ECO:0000259" key="5">
    <source>
        <dbReference type="PROSITE" id="PS50931"/>
    </source>
</evidence>
<gene>
    <name evidence="6" type="ORF">A8806_106187</name>
</gene>
<dbReference type="InterPro" id="IPR036390">
    <property type="entry name" value="WH_DNA-bd_sf"/>
</dbReference>
<dbReference type="PROSITE" id="PS50931">
    <property type="entry name" value="HTH_LYSR"/>
    <property type="match status" value="1"/>
</dbReference>
<dbReference type="GO" id="GO:0032993">
    <property type="term" value="C:protein-DNA complex"/>
    <property type="evidence" value="ECO:0007669"/>
    <property type="project" value="TreeGrafter"/>
</dbReference>
<evidence type="ECO:0000313" key="7">
    <source>
        <dbReference type="Proteomes" id="UP000245845"/>
    </source>
</evidence>
<feature type="domain" description="HTH lysR-type" evidence="5">
    <location>
        <begin position="1"/>
        <end position="58"/>
    </location>
</feature>
<evidence type="ECO:0000313" key="6">
    <source>
        <dbReference type="EMBL" id="PWJ29449.1"/>
    </source>
</evidence>
<dbReference type="PANTHER" id="PTHR30346">
    <property type="entry name" value="TRANSCRIPTIONAL DUAL REGULATOR HCAR-RELATED"/>
    <property type="match status" value="1"/>
</dbReference>
<dbReference type="PANTHER" id="PTHR30346:SF28">
    <property type="entry name" value="HTH-TYPE TRANSCRIPTIONAL REGULATOR CYNR"/>
    <property type="match status" value="1"/>
</dbReference>
<dbReference type="PRINTS" id="PR00039">
    <property type="entry name" value="HTHLYSR"/>
</dbReference>
<dbReference type="Pfam" id="PF03466">
    <property type="entry name" value="LysR_substrate"/>
    <property type="match status" value="1"/>
</dbReference>
<dbReference type="Pfam" id="PF00126">
    <property type="entry name" value="HTH_1"/>
    <property type="match status" value="1"/>
</dbReference>
<dbReference type="SUPFAM" id="SSF53850">
    <property type="entry name" value="Periplasmic binding protein-like II"/>
    <property type="match status" value="1"/>
</dbReference>
<dbReference type="OrthoDB" id="1652954at2"/>
<dbReference type="InterPro" id="IPR005119">
    <property type="entry name" value="LysR_subst-bd"/>
</dbReference>
<dbReference type="AlphaFoldDB" id="A0A2Y9BDC9"/>
<keyword evidence="4" id="KW-0804">Transcription</keyword>
<keyword evidence="7" id="KW-1185">Reference proteome</keyword>
<keyword evidence="3" id="KW-0238">DNA-binding</keyword>
<proteinExistence type="inferred from homology"/>
<organism evidence="6 7">
    <name type="scientific">Faecalicatena orotica</name>
    <dbReference type="NCBI Taxonomy" id="1544"/>
    <lineage>
        <taxon>Bacteria</taxon>
        <taxon>Bacillati</taxon>
        <taxon>Bacillota</taxon>
        <taxon>Clostridia</taxon>
        <taxon>Lachnospirales</taxon>
        <taxon>Lachnospiraceae</taxon>
        <taxon>Faecalicatena</taxon>
    </lineage>
</organism>
<dbReference type="GO" id="GO:0003677">
    <property type="term" value="F:DNA binding"/>
    <property type="evidence" value="ECO:0007669"/>
    <property type="project" value="UniProtKB-KW"/>
</dbReference>
<evidence type="ECO:0000256" key="3">
    <source>
        <dbReference type="ARBA" id="ARBA00023125"/>
    </source>
</evidence>
<dbReference type="EMBL" id="QGDL01000006">
    <property type="protein sequence ID" value="PWJ29449.1"/>
    <property type="molecule type" value="Genomic_DNA"/>
</dbReference>
<dbReference type="Proteomes" id="UP000245845">
    <property type="component" value="Unassembled WGS sequence"/>
</dbReference>
<accession>A0A2Y9BDC9</accession>
<comment type="caution">
    <text evidence="6">The sequence shown here is derived from an EMBL/GenBank/DDBJ whole genome shotgun (WGS) entry which is preliminary data.</text>
</comment>
<evidence type="ECO:0000256" key="1">
    <source>
        <dbReference type="ARBA" id="ARBA00009437"/>
    </source>
</evidence>
<dbReference type="SUPFAM" id="SSF46785">
    <property type="entry name" value="Winged helix' DNA-binding domain"/>
    <property type="match status" value="1"/>
</dbReference>
<dbReference type="Gene3D" id="1.10.10.10">
    <property type="entry name" value="Winged helix-like DNA-binding domain superfamily/Winged helix DNA-binding domain"/>
    <property type="match status" value="1"/>
</dbReference>
<dbReference type="GO" id="GO:0003700">
    <property type="term" value="F:DNA-binding transcription factor activity"/>
    <property type="evidence" value="ECO:0007669"/>
    <property type="project" value="InterPro"/>
</dbReference>
<name>A0A2Y9BDC9_9FIRM</name>
<dbReference type="InterPro" id="IPR000847">
    <property type="entry name" value="LysR_HTH_N"/>
</dbReference>
<comment type="similarity">
    <text evidence="1">Belongs to the LysR transcriptional regulatory family.</text>
</comment>
<dbReference type="FunFam" id="1.10.10.10:FF:000001">
    <property type="entry name" value="LysR family transcriptional regulator"/>
    <property type="match status" value="1"/>
</dbReference>
<dbReference type="RefSeq" id="WP_109731296.1">
    <property type="nucleotide sequence ID" value="NZ_BAAACK010000026.1"/>
</dbReference>
<dbReference type="InterPro" id="IPR036388">
    <property type="entry name" value="WH-like_DNA-bd_sf"/>
</dbReference>
<protein>
    <submittedName>
        <fullName evidence="6">LysR family transcriptional regulator</fullName>
    </submittedName>
</protein>
<evidence type="ECO:0000256" key="2">
    <source>
        <dbReference type="ARBA" id="ARBA00023015"/>
    </source>
</evidence>
<evidence type="ECO:0000256" key="4">
    <source>
        <dbReference type="ARBA" id="ARBA00023163"/>
    </source>
</evidence>
<keyword evidence="2" id="KW-0805">Transcription regulation</keyword>
<sequence length="294" mass="33486">MTLNQLLYFQKVAQCQHFRQAAADLNISQPSLSRSMAVLEEELDIILFERSGRNVRLTKYGKIFLEHVDRILHETDLAAERMRQLSGNEGHVDIAYVFPLAGRYIPHMVRKFLQKEKNSSVTFSFHQSHTGDMINGLKADRYDVIFGSYVENEPDIQFVPIINQKMVVIMPPGHPLLEQGSVSLKDLERYPIIGYDRTSGLGKFTNRIYQTHDLSLNIICESPDENAISALVAEDFGIALVADVDLIRERNVCVLPLSGAGFTHTVYMAYKKEHYLISAVKNFIQFIRKEGTHL</sequence>